<evidence type="ECO:0000256" key="3">
    <source>
        <dbReference type="ARBA" id="ARBA00023125"/>
    </source>
</evidence>
<keyword evidence="1" id="KW-0547">Nucleotide-binding</keyword>
<dbReference type="GO" id="GO:0140664">
    <property type="term" value="F:ATP-dependent DNA damage sensor activity"/>
    <property type="evidence" value="ECO:0007669"/>
    <property type="project" value="InterPro"/>
</dbReference>
<dbReference type="InterPro" id="IPR000432">
    <property type="entry name" value="DNA_mismatch_repair_MutS_C"/>
</dbReference>
<dbReference type="InterPro" id="IPR045076">
    <property type="entry name" value="MutS"/>
</dbReference>
<dbReference type="Pfam" id="PF00488">
    <property type="entry name" value="MutS_V"/>
    <property type="match status" value="1"/>
</dbReference>
<evidence type="ECO:0000256" key="1">
    <source>
        <dbReference type="ARBA" id="ARBA00022741"/>
    </source>
</evidence>
<dbReference type="GO" id="GO:0005829">
    <property type="term" value="C:cytosol"/>
    <property type="evidence" value="ECO:0007669"/>
    <property type="project" value="TreeGrafter"/>
</dbReference>
<dbReference type="PANTHER" id="PTHR11361:SF34">
    <property type="entry name" value="DNA MISMATCH REPAIR PROTEIN MSH1, MITOCHONDRIAL"/>
    <property type="match status" value="1"/>
</dbReference>
<reference evidence="5" key="1">
    <citation type="submission" date="2009-10" db="EMBL/GenBank/DDBJ databases">
        <title>Diversity of trophic interactions inside an arsenic-rich microbial ecosystem.</title>
        <authorList>
            <person name="Bertin P.N."/>
            <person name="Heinrich-Salmeron A."/>
            <person name="Pelletier E."/>
            <person name="Goulhen-Chollet F."/>
            <person name="Arsene-Ploetze F."/>
            <person name="Gallien S."/>
            <person name="Calteau A."/>
            <person name="Vallenet D."/>
            <person name="Casiot C."/>
            <person name="Chane-Woon-Ming B."/>
            <person name="Giloteaux L."/>
            <person name="Barakat M."/>
            <person name="Bonnefoy V."/>
            <person name="Bruneel O."/>
            <person name="Chandler M."/>
            <person name="Cleiss J."/>
            <person name="Duran R."/>
            <person name="Elbaz-Poulichet F."/>
            <person name="Fonknechten N."/>
            <person name="Lauga B."/>
            <person name="Mornico D."/>
            <person name="Ortet P."/>
            <person name="Schaeffer C."/>
            <person name="Siguier P."/>
            <person name="Alexander Thil Smith A."/>
            <person name="Van Dorsselaer A."/>
            <person name="Weissenbach J."/>
            <person name="Medigue C."/>
            <person name="Le Paslier D."/>
        </authorList>
    </citation>
    <scope>NUCLEOTIDE SEQUENCE</scope>
</reference>
<dbReference type="GO" id="GO:0030983">
    <property type="term" value="F:mismatched DNA binding"/>
    <property type="evidence" value="ECO:0007669"/>
    <property type="project" value="InterPro"/>
</dbReference>
<comment type="caution">
    <text evidence="5">The sequence shown here is derived from an EMBL/GenBank/DDBJ whole genome shotgun (WGS) entry which is preliminary data.</text>
</comment>
<gene>
    <name evidence="5" type="ORF">CARN2_2367</name>
</gene>
<protein>
    <submittedName>
        <fullName evidence="5">Putative Mismatch repair ATPase (MutS family)</fullName>
    </submittedName>
</protein>
<sequence>MDAPQAQPPVFHSIVFPSLAHESAAQPRADLRDVFHDLFLDQIFDAAYGGFAPKEQTTLYTVRPDEEAPYRAAVHATLQALFASPLTGLDVVRYRQDTMRDLQQDAVWRAMQVFQTGARTMRENLRRAERAFNVIEGQRWFLDAVLAYGDAVAALHGALDAAQLQSQALRALRQHLAALRASPGHTDLVAQAKALANDLAKVRYAVRVDGGTVAVLQDPAEPDYSAAIARTFARFRQGEVRDYRAQFTPASGLNHVEGMILDRVAMLHLEVFDRLARFRAEHDDFADARLLRLDRELAWYLSWHDFTQRFTRTGLRVCLPELTTQRGQIEANDAFDVALARNLVEAGQAVISNGFALRGKERMIVVTGPNHGGKTTLARTFGQLHHIASLGLPVAASSATLLLFDRMFTHFERVEDIGNQRGKLQDDLVRMHRILAAASSRSIVLMNELFSSTTLDDALELARRIMSRLCAIGAVCVFVTFLDELAAFDAQTVSMVATVDADDPTVRTFKVVRKPADGKSYALALAEKYGVTRERLLARIAP</sequence>
<dbReference type="Gene3D" id="3.40.50.300">
    <property type="entry name" value="P-loop containing nucleotide triphosphate hydrolases"/>
    <property type="match status" value="1"/>
</dbReference>
<dbReference type="GO" id="GO:0005524">
    <property type="term" value="F:ATP binding"/>
    <property type="evidence" value="ECO:0007669"/>
    <property type="project" value="UniProtKB-KW"/>
</dbReference>
<proteinExistence type="predicted"/>
<dbReference type="AlphaFoldDB" id="E6PP00"/>
<dbReference type="SUPFAM" id="SSF52540">
    <property type="entry name" value="P-loop containing nucleoside triphosphate hydrolases"/>
    <property type="match status" value="1"/>
</dbReference>
<evidence type="ECO:0000256" key="2">
    <source>
        <dbReference type="ARBA" id="ARBA00022840"/>
    </source>
</evidence>
<keyword evidence="3" id="KW-0238">DNA-binding</keyword>
<dbReference type="EMBL" id="CABM01000030">
    <property type="protein sequence ID" value="CBH96652.1"/>
    <property type="molecule type" value="Genomic_DNA"/>
</dbReference>
<organism evidence="5">
    <name type="scientific">mine drainage metagenome</name>
    <dbReference type="NCBI Taxonomy" id="410659"/>
    <lineage>
        <taxon>unclassified sequences</taxon>
        <taxon>metagenomes</taxon>
        <taxon>ecological metagenomes</taxon>
    </lineage>
</organism>
<dbReference type="GO" id="GO:0006298">
    <property type="term" value="P:mismatch repair"/>
    <property type="evidence" value="ECO:0007669"/>
    <property type="project" value="InterPro"/>
</dbReference>
<evidence type="ECO:0000313" key="5">
    <source>
        <dbReference type="EMBL" id="CBH96652.1"/>
    </source>
</evidence>
<dbReference type="InterPro" id="IPR027417">
    <property type="entry name" value="P-loop_NTPase"/>
</dbReference>
<name>E6PP00_9ZZZZ</name>
<dbReference type="SMART" id="SM00534">
    <property type="entry name" value="MUTSac"/>
    <property type="match status" value="1"/>
</dbReference>
<keyword evidence="2" id="KW-0067">ATP-binding</keyword>
<accession>E6PP00</accession>
<feature type="domain" description="DNA mismatch repair proteins mutS family" evidence="4">
    <location>
        <begin position="361"/>
        <end position="538"/>
    </location>
</feature>
<evidence type="ECO:0000259" key="4">
    <source>
        <dbReference type="SMART" id="SM00534"/>
    </source>
</evidence>
<dbReference type="PANTHER" id="PTHR11361">
    <property type="entry name" value="DNA MISMATCH REPAIR PROTEIN MUTS FAMILY MEMBER"/>
    <property type="match status" value="1"/>
</dbReference>